<keyword evidence="8" id="KW-1185">Reference proteome</keyword>
<keyword evidence="2" id="KW-0732">Signal</keyword>
<dbReference type="KEGG" id="cvn:111118867"/>
<dbReference type="CDD" id="cd00033">
    <property type="entry name" value="CCP"/>
    <property type="match status" value="3"/>
</dbReference>
<dbReference type="AlphaFoldDB" id="A0A8B8CEP8"/>
<name>A0A8B8CEP8_CRAVI</name>
<dbReference type="InterPro" id="IPR035976">
    <property type="entry name" value="Sushi/SCR/CCP_sf"/>
</dbReference>
<proteinExistence type="predicted"/>
<evidence type="ECO:0000256" key="3">
    <source>
        <dbReference type="ARBA" id="ARBA00022737"/>
    </source>
</evidence>
<dbReference type="PANTHER" id="PTHR46393:SF7">
    <property type="entry name" value="COMPLEMENT C2"/>
    <property type="match status" value="1"/>
</dbReference>
<evidence type="ECO:0000256" key="2">
    <source>
        <dbReference type="ARBA" id="ARBA00022729"/>
    </source>
</evidence>
<evidence type="ECO:0000256" key="6">
    <source>
        <dbReference type="PROSITE-ProRule" id="PRU00302"/>
    </source>
</evidence>
<dbReference type="Pfam" id="PF00084">
    <property type="entry name" value="Sushi"/>
    <property type="match status" value="3"/>
</dbReference>
<evidence type="ECO:0000256" key="4">
    <source>
        <dbReference type="ARBA" id="ARBA00023157"/>
    </source>
</evidence>
<dbReference type="SUPFAM" id="SSF57535">
    <property type="entry name" value="Complement control module/SCR domain"/>
    <property type="match status" value="3"/>
</dbReference>
<evidence type="ECO:0000256" key="5">
    <source>
        <dbReference type="ARBA" id="ARBA00023180"/>
    </source>
</evidence>
<evidence type="ECO:0000256" key="1">
    <source>
        <dbReference type="ARBA" id="ARBA00022659"/>
    </source>
</evidence>
<accession>A0A8B8CEP8</accession>
<protein>
    <submittedName>
        <fullName evidence="9">Complement receptor type 1-like</fullName>
    </submittedName>
</protein>
<organism evidence="8 9">
    <name type="scientific">Crassostrea virginica</name>
    <name type="common">Eastern oyster</name>
    <dbReference type="NCBI Taxonomy" id="6565"/>
    <lineage>
        <taxon>Eukaryota</taxon>
        <taxon>Metazoa</taxon>
        <taxon>Spiralia</taxon>
        <taxon>Lophotrochozoa</taxon>
        <taxon>Mollusca</taxon>
        <taxon>Bivalvia</taxon>
        <taxon>Autobranchia</taxon>
        <taxon>Pteriomorphia</taxon>
        <taxon>Ostreida</taxon>
        <taxon>Ostreoidea</taxon>
        <taxon>Ostreidae</taxon>
        <taxon>Crassostrea</taxon>
    </lineage>
</organism>
<dbReference type="RefSeq" id="XP_022314257.1">
    <property type="nucleotide sequence ID" value="XM_022458549.1"/>
</dbReference>
<dbReference type="PROSITE" id="PS50923">
    <property type="entry name" value="SUSHI"/>
    <property type="match status" value="2"/>
</dbReference>
<keyword evidence="4 6" id="KW-1015">Disulfide bond</keyword>
<evidence type="ECO:0000313" key="9">
    <source>
        <dbReference type="RefSeq" id="XP_022314257.1"/>
    </source>
</evidence>
<evidence type="ECO:0000313" key="8">
    <source>
        <dbReference type="Proteomes" id="UP000694844"/>
    </source>
</evidence>
<sequence length="206" mass="23603">MEEITCGFGWLYRPNLTVTPMKDYYLYNETVSLQCDTGYILRGPSTARCTENFDFDGVPSTLDCEAEVKCHKYDSEINIPHLVVTPDKYEYRYNERVSLRCEAGYTLQGPSTATCLERFNLSSPLSCLADYCDAEWMYSYHSNMMFSSSHPSRIRVGESIRFSCPQGYRLRGAVSVKCLPSGEFEGYFSSCESKYTLLLYALYLNK</sequence>
<dbReference type="InterPro" id="IPR000436">
    <property type="entry name" value="Sushi_SCR_CCP_dom"/>
</dbReference>
<dbReference type="GeneID" id="111118867"/>
<evidence type="ECO:0000259" key="7">
    <source>
        <dbReference type="PROSITE" id="PS50923"/>
    </source>
</evidence>
<dbReference type="Gene3D" id="2.10.70.10">
    <property type="entry name" value="Complement Module, domain 1"/>
    <property type="match status" value="3"/>
</dbReference>
<dbReference type="SMART" id="SM00032">
    <property type="entry name" value="CCP"/>
    <property type="match status" value="3"/>
</dbReference>
<gene>
    <name evidence="9" type="primary">LOC111118867</name>
</gene>
<feature type="domain" description="Sushi" evidence="7">
    <location>
        <begin position="130"/>
        <end position="193"/>
    </location>
</feature>
<dbReference type="OrthoDB" id="6059598at2759"/>
<feature type="disulfide bond" evidence="6">
    <location>
        <begin position="164"/>
        <end position="191"/>
    </location>
</feature>
<comment type="caution">
    <text evidence="6">Lacks conserved residue(s) required for the propagation of feature annotation.</text>
</comment>
<keyword evidence="3" id="KW-0677">Repeat</keyword>
<keyword evidence="1 6" id="KW-0768">Sushi</keyword>
<keyword evidence="5" id="KW-0325">Glycoprotein</keyword>
<dbReference type="Proteomes" id="UP000694844">
    <property type="component" value="Chromosome 2"/>
</dbReference>
<dbReference type="PANTHER" id="PTHR46393">
    <property type="entry name" value="SUSHI DOMAIN-CONTAINING PROTEIN"/>
    <property type="match status" value="1"/>
</dbReference>
<reference evidence="9" key="1">
    <citation type="submission" date="2025-08" db="UniProtKB">
        <authorList>
            <consortium name="RefSeq"/>
        </authorList>
    </citation>
    <scope>IDENTIFICATION</scope>
    <source>
        <tissue evidence="9">Whole sample</tissue>
    </source>
</reference>
<feature type="disulfide bond" evidence="6">
    <location>
        <begin position="6"/>
        <end position="49"/>
    </location>
</feature>
<feature type="domain" description="Sushi" evidence="7">
    <location>
        <begin position="4"/>
        <end position="66"/>
    </location>
</feature>